<dbReference type="InterPro" id="IPR039271">
    <property type="entry name" value="Kiwellin-like"/>
</dbReference>
<evidence type="ECO:0000256" key="2">
    <source>
        <dbReference type="ARBA" id="ARBA00022525"/>
    </source>
</evidence>
<reference evidence="5" key="1">
    <citation type="submission" date="2015-04" db="UniProtKB">
        <authorList>
            <consortium name="EnsemblPlants"/>
        </authorList>
    </citation>
    <scope>IDENTIFICATION</scope>
</reference>
<protein>
    <recommendedName>
        <fullName evidence="7">Wall-associated receptor kinase galacturonan-binding domain-containing protein</fullName>
    </recommendedName>
</protein>
<evidence type="ECO:0000256" key="3">
    <source>
        <dbReference type="ARBA" id="ARBA00022729"/>
    </source>
</evidence>
<keyword evidence="2" id="KW-0964">Secreted</keyword>
<feature type="signal peptide" evidence="4">
    <location>
        <begin position="1"/>
        <end position="23"/>
    </location>
</feature>
<comment type="subcellular location">
    <subcellularLocation>
        <location evidence="1">Secreted</location>
    </subcellularLocation>
</comment>
<evidence type="ECO:0008006" key="7">
    <source>
        <dbReference type="Google" id="ProtNLM"/>
    </source>
</evidence>
<dbReference type="Proteomes" id="UP000026962">
    <property type="component" value="Chromosome 2"/>
</dbReference>
<dbReference type="GO" id="GO:0005576">
    <property type="term" value="C:extracellular region"/>
    <property type="evidence" value="ECO:0007669"/>
    <property type="project" value="UniProtKB-SubCell"/>
</dbReference>
<keyword evidence="6" id="KW-1185">Reference proteome</keyword>
<accession>A0A0E0K2T3</accession>
<feature type="chain" id="PRO_5002364808" description="Wall-associated receptor kinase galacturonan-binding domain-containing protein" evidence="4">
    <location>
        <begin position="24"/>
        <end position="196"/>
    </location>
</feature>
<reference evidence="5" key="2">
    <citation type="submission" date="2018-05" db="EMBL/GenBank/DDBJ databases">
        <title>OpunRS2 (Oryza punctata Reference Sequence Version 2).</title>
        <authorList>
            <person name="Zhang J."/>
            <person name="Kudrna D."/>
            <person name="Lee S."/>
            <person name="Talag J."/>
            <person name="Welchert J."/>
            <person name="Wing R.A."/>
        </authorList>
    </citation>
    <scope>NUCLEOTIDE SEQUENCE [LARGE SCALE GENOMIC DNA]</scope>
</reference>
<dbReference type="PANTHER" id="PTHR33191:SF9">
    <property type="entry name" value="RIPENING-RELATED PROTEIN 2-RELATED"/>
    <property type="match status" value="1"/>
</dbReference>
<name>A0A0E0K2T3_ORYPU</name>
<dbReference type="STRING" id="4537.A0A0E0K2T3"/>
<dbReference type="HOGENOM" id="CLU_047639_4_2_1"/>
<proteinExistence type="predicted"/>
<organism evidence="5">
    <name type="scientific">Oryza punctata</name>
    <name type="common">Red rice</name>
    <dbReference type="NCBI Taxonomy" id="4537"/>
    <lineage>
        <taxon>Eukaryota</taxon>
        <taxon>Viridiplantae</taxon>
        <taxon>Streptophyta</taxon>
        <taxon>Embryophyta</taxon>
        <taxon>Tracheophyta</taxon>
        <taxon>Spermatophyta</taxon>
        <taxon>Magnoliopsida</taxon>
        <taxon>Liliopsida</taxon>
        <taxon>Poales</taxon>
        <taxon>Poaceae</taxon>
        <taxon>BOP clade</taxon>
        <taxon>Oryzoideae</taxon>
        <taxon>Oryzeae</taxon>
        <taxon>Oryzinae</taxon>
        <taxon>Oryza</taxon>
    </lineage>
</organism>
<evidence type="ECO:0000256" key="4">
    <source>
        <dbReference type="SAM" id="SignalP"/>
    </source>
</evidence>
<dbReference type="AlphaFoldDB" id="A0A0E0K2T3"/>
<sequence>MNFLLALAIAGLVLVSLPSLSHCDDNDDIVGPRRGRELAADECTPSGTVELKPNRNPKCQGCCKRNQTYPTYDCSPPTSTSRTTKAVMTLHDFDPLAPRGNVDTNGGFPGGALHGVVFQPAITLSKGYPDLCQQQDRNRPGECDSQDGCNVGTYYLPPCGPNIIAASPAVWEILGLGATGNETYRKHNVTLSDIRG</sequence>
<dbReference type="Pfam" id="PF24300">
    <property type="entry name" value="KWL1"/>
    <property type="match status" value="2"/>
</dbReference>
<evidence type="ECO:0000313" key="5">
    <source>
        <dbReference type="EnsemblPlants" id="OPUNC02G23120.1"/>
    </source>
</evidence>
<dbReference type="PANTHER" id="PTHR33191">
    <property type="entry name" value="RIPENING-RELATED PROTEIN 2-RELATED"/>
    <property type="match status" value="1"/>
</dbReference>
<evidence type="ECO:0000313" key="6">
    <source>
        <dbReference type="Proteomes" id="UP000026962"/>
    </source>
</evidence>
<evidence type="ECO:0000256" key="1">
    <source>
        <dbReference type="ARBA" id="ARBA00004613"/>
    </source>
</evidence>
<dbReference type="Gramene" id="OPUNC02G23120.1">
    <property type="protein sequence ID" value="OPUNC02G23120.1"/>
    <property type="gene ID" value="OPUNC02G23120"/>
</dbReference>
<dbReference type="EnsemblPlants" id="OPUNC02G23120.1">
    <property type="protein sequence ID" value="OPUNC02G23120.1"/>
    <property type="gene ID" value="OPUNC02G23120"/>
</dbReference>
<keyword evidence="3 4" id="KW-0732">Signal</keyword>